<dbReference type="OrthoDB" id="5242426at2"/>
<gene>
    <name evidence="1" type="ORF">MOPEL_036_00210</name>
</gene>
<evidence type="ECO:0000313" key="1">
    <source>
        <dbReference type="EMBL" id="GAB48057.1"/>
    </source>
</evidence>
<reference evidence="1 2" key="1">
    <citation type="submission" date="2012-02" db="EMBL/GenBank/DDBJ databases">
        <title>Whole genome shotgun sequence of Mobilicoccus pelagius NBRC 104925.</title>
        <authorList>
            <person name="Yoshida Y."/>
            <person name="Hosoyama A."/>
            <person name="Tsuchikane K."/>
            <person name="Katsumata H."/>
            <person name="Yamazaki S."/>
            <person name="Fujita N."/>
        </authorList>
    </citation>
    <scope>NUCLEOTIDE SEQUENCE [LARGE SCALE GENOMIC DNA]</scope>
    <source>
        <strain evidence="1 2">NBRC 104925</strain>
    </source>
</reference>
<dbReference type="AlphaFoldDB" id="H5UQP9"/>
<comment type="caution">
    <text evidence="1">The sequence shown here is derived from an EMBL/GenBank/DDBJ whole genome shotgun (WGS) entry which is preliminary data.</text>
</comment>
<accession>H5UQP9</accession>
<name>H5UQP9_9MICO</name>
<sequence length="347" mass="37417">MSTATGIGSWPGEDMRTALRWVRDVLGEVESDGTRFGLPYLPELPGRGPGADMIGRAAGLLVDMPVDLQPSGWRLVDRPGRDLERARHLLRRDLDDLAEAFDGYAGPFTVSVTGPWTLAAHLRLSRGERVVGDEGARRDVAQSLVEGIRTLLADVGRVLPDATPVVKLDEPSLPAALGGELRTSSGYGRVRAVDPEEVRRVLREVVDAIRGAGAREVVAHCCAARPPLPVLRGAGVDAVSLDVALLTDRGWESVAATVEEGVTLWAGVDLADAVERRAQGREGAHHLVVDPLVRRWRELGLETHLLDDVVLTPTCGLAGATMPQAVDTHRMLLDAARELHWRIAESC</sequence>
<organism evidence="1 2">
    <name type="scientific">Mobilicoccus pelagius NBRC 104925</name>
    <dbReference type="NCBI Taxonomy" id="1089455"/>
    <lineage>
        <taxon>Bacteria</taxon>
        <taxon>Bacillati</taxon>
        <taxon>Actinomycetota</taxon>
        <taxon>Actinomycetes</taxon>
        <taxon>Micrococcales</taxon>
        <taxon>Dermatophilaceae</taxon>
        <taxon>Mobilicoccus</taxon>
    </lineage>
</organism>
<evidence type="ECO:0000313" key="2">
    <source>
        <dbReference type="Proteomes" id="UP000004367"/>
    </source>
</evidence>
<dbReference type="EMBL" id="BAFE01000034">
    <property type="protein sequence ID" value="GAB48057.1"/>
    <property type="molecule type" value="Genomic_DNA"/>
</dbReference>
<dbReference type="RefSeq" id="WP_009481955.1">
    <property type="nucleotide sequence ID" value="NZ_BAFE01000034.1"/>
</dbReference>
<dbReference type="STRING" id="1089455.MOPEL_036_00210"/>
<dbReference type="eggNOG" id="COG0620">
    <property type="taxonomic scope" value="Bacteria"/>
</dbReference>
<dbReference type="Gene3D" id="3.20.20.210">
    <property type="match status" value="1"/>
</dbReference>
<dbReference type="SUPFAM" id="SSF51726">
    <property type="entry name" value="UROD/MetE-like"/>
    <property type="match status" value="1"/>
</dbReference>
<proteinExistence type="predicted"/>
<keyword evidence="2" id="KW-1185">Reference proteome</keyword>
<dbReference type="Proteomes" id="UP000004367">
    <property type="component" value="Unassembled WGS sequence"/>
</dbReference>
<protein>
    <submittedName>
        <fullName evidence="1">Uncharacterized protein</fullName>
    </submittedName>
</protein>
<dbReference type="InterPro" id="IPR038071">
    <property type="entry name" value="UROD/MetE-like_sf"/>
</dbReference>